<feature type="compositionally biased region" description="Low complexity" evidence="1">
    <location>
        <begin position="22"/>
        <end position="55"/>
    </location>
</feature>
<evidence type="ECO:0000313" key="4">
    <source>
        <dbReference type="Proteomes" id="UP000035932"/>
    </source>
</evidence>
<gene>
    <name evidence="3" type="ORF">ACS04_34685</name>
</gene>
<dbReference type="Proteomes" id="UP000035932">
    <property type="component" value="Unassembled WGS sequence"/>
</dbReference>
<comment type="caution">
    <text evidence="3">The sequence shown here is derived from an EMBL/GenBank/DDBJ whole genome shotgun (WGS) entry which is preliminary data.</text>
</comment>
<dbReference type="OrthoDB" id="10004587at2"/>
<evidence type="ECO:0000256" key="2">
    <source>
        <dbReference type="SAM" id="SignalP"/>
    </source>
</evidence>
<feature type="signal peptide" evidence="2">
    <location>
        <begin position="1"/>
        <end position="26"/>
    </location>
</feature>
<organism evidence="3 4">
    <name type="scientific">Streptomyces roseus</name>
    <dbReference type="NCBI Taxonomy" id="66430"/>
    <lineage>
        <taxon>Bacteria</taxon>
        <taxon>Bacillati</taxon>
        <taxon>Actinomycetota</taxon>
        <taxon>Actinomycetes</taxon>
        <taxon>Kitasatosporales</taxon>
        <taxon>Streptomycetaceae</taxon>
        <taxon>Streptomyces</taxon>
    </lineage>
</organism>
<sequence length="85" mass="8460">MLKRYVFALSVGASALLLPAAGPAQAADGDTGATTTTTTVTTTTGSEGSTTAPTPRQIVLPDGRVVTISGAHGRNRDTADSSWGG</sequence>
<keyword evidence="2" id="KW-0732">Signal</keyword>
<reference evidence="3 4" key="1">
    <citation type="submission" date="2015-06" db="EMBL/GenBank/DDBJ databases">
        <title>Recapitulation of the evolution of biosynthetic gene clusters reveals hidden chemical diversity on bacterial genomes.</title>
        <authorList>
            <person name="Cruz-Morales P."/>
            <person name="Martinez-Guerrero C."/>
            <person name="Morales-Escalante M.A."/>
            <person name="Yanez-Guerra L.A."/>
            <person name="Kopp J.F."/>
            <person name="Feldmann J."/>
            <person name="Ramos-Aboites H.E."/>
            <person name="Barona-Gomez F."/>
        </authorList>
    </citation>
    <scope>NUCLEOTIDE SEQUENCE [LARGE SCALE GENOMIC DNA]</scope>
    <source>
        <strain evidence="3 4">ATCC 31245</strain>
    </source>
</reference>
<dbReference type="AlphaFoldDB" id="A0A0J6XBZ5"/>
<name>A0A0J6XBZ5_9ACTN</name>
<accession>A0A0J6XBZ5</accession>
<proteinExistence type="predicted"/>
<feature type="chain" id="PRO_5005284381" evidence="2">
    <location>
        <begin position="27"/>
        <end position="85"/>
    </location>
</feature>
<keyword evidence="4" id="KW-1185">Reference proteome</keyword>
<dbReference type="PATRIC" id="fig|66430.4.peg.1690"/>
<feature type="region of interest" description="Disordered" evidence="1">
    <location>
        <begin position="22"/>
        <end position="57"/>
    </location>
</feature>
<dbReference type="EMBL" id="LFML01000163">
    <property type="protein sequence ID" value="KMO93440.1"/>
    <property type="molecule type" value="Genomic_DNA"/>
</dbReference>
<dbReference type="RefSeq" id="WP_048480831.1">
    <property type="nucleotide sequence ID" value="NZ_JBIRUD010000003.1"/>
</dbReference>
<evidence type="ECO:0000313" key="3">
    <source>
        <dbReference type="EMBL" id="KMO93440.1"/>
    </source>
</evidence>
<protein>
    <submittedName>
        <fullName evidence="3">Uncharacterized protein</fullName>
    </submittedName>
</protein>
<evidence type="ECO:0000256" key="1">
    <source>
        <dbReference type="SAM" id="MobiDB-lite"/>
    </source>
</evidence>